<dbReference type="AlphaFoldDB" id="A0AAV6UNC1"/>
<dbReference type="Gene3D" id="1.10.472.10">
    <property type="entry name" value="Cyclin-like"/>
    <property type="match status" value="2"/>
</dbReference>
<dbReference type="Pfam" id="PF01857">
    <property type="entry name" value="RB_B"/>
    <property type="match status" value="1"/>
</dbReference>
<dbReference type="InterPro" id="IPR024599">
    <property type="entry name" value="RB_N"/>
</dbReference>
<keyword evidence="5" id="KW-0804">Transcription</keyword>
<dbReference type="SMART" id="SM01367">
    <property type="entry name" value="DUF3452"/>
    <property type="match status" value="1"/>
</dbReference>
<gene>
    <name evidence="10" type="ORF">JTE90_000760</name>
</gene>
<dbReference type="InterPro" id="IPR002719">
    <property type="entry name" value="RB_B"/>
</dbReference>
<evidence type="ECO:0000256" key="6">
    <source>
        <dbReference type="ARBA" id="ARBA00023242"/>
    </source>
</evidence>
<evidence type="ECO:0000259" key="8">
    <source>
        <dbReference type="SMART" id="SM01367"/>
    </source>
</evidence>
<accession>A0AAV6UNC1</accession>
<comment type="subcellular location">
    <subcellularLocation>
        <location evidence="1">Nucleus</location>
    </subcellularLocation>
</comment>
<evidence type="ECO:0000256" key="2">
    <source>
        <dbReference type="ARBA" id="ARBA00009475"/>
    </source>
</evidence>
<evidence type="ECO:0000256" key="1">
    <source>
        <dbReference type="ARBA" id="ARBA00004123"/>
    </source>
</evidence>
<proteinExistence type="inferred from homology"/>
<evidence type="ECO:0000259" key="9">
    <source>
        <dbReference type="SMART" id="SM01368"/>
    </source>
</evidence>
<dbReference type="Pfam" id="PF01858">
    <property type="entry name" value="RB_A"/>
    <property type="match status" value="1"/>
</dbReference>
<keyword evidence="6" id="KW-0539">Nucleus</keyword>
<keyword evidence="4" id="KW-0805">Transcription regulation</keyword>
<dbReference type="InterPro" id="IPR028309">
    <property type="entry name" value="RB_fam"/>
</dbReference>
<keyword evidence="7" id="KW-0131">Cell cycle</keyword>
<dbReference type="InterPro" id="IPR036915">
    <property type="entry name" value="Cyclin-like_sf"/>
</dbReference>
<dbReference type="SMART" id="SM01368">
    <property type="entry name" value="RB_A"/>
    <property type="match status" value="1"/>
</dbReference>
<name>A0AAV6UNC1_9ARAC</name>
<evidence type="ECO:0000313" key="11">
    <source>
        <dbReference type="Proteomes" id="UP000827092"/>
    </source>
</evidence>
<reference evidence="10 11" key="1">
    <citation type="journal article" date="2022" name="Nat. Ecol. Evol.">
        <title>A masculinizing supergene underlies an exaggerated male reproductive morph in a spider.</title>
        <authorList>
            <person name="Hendrickx F."/>
            <person name="De Corte Z."/>
            <person name="Sonet G."/>
            <person name="Van Belleghem S.M."/>
            <person name="Kostlbacher S."/>
            <person name="Vangestel C."/>
        </authorList>
    </citation>
    <scope>NUCLEOTIDE SEQUENCE [LARGE SCALE GENOMIC DNA]</scope>
    <source>
        <strain evidence="10">W744_W776</strain>
    </source>
</reference>
<evidence type="ECO:0000256" key="4">
    <source>
        <dbReference type="ARBA" id="ARBA00023015"/>
    </source>
</evidence>
<dbReference type="PANTHER" id="PTHR13742">
    <property type="entry name" value="RETINOBLASTOMA-ASSOCIATED PROTEIN RB -RELATED"/>
    <property type="match status" value="1"/>
</dbReference>
<dbReference type="GO" id="GO:0035189">
    <property type="term" value="C:Rb-E2F complex"/>
    <property type="evidence" value="ECO:0007669"/>
    <property type="project" value="TreeGrafter"/>
</dbReference>
<evidence type="ECO:0000256" key="7">
    <source>
        <dbReference type="ARBA" id="ARBA00023306"/>
    </source>
</evidence>
<dbReference type="InterPro" id="IPR002720">
    <property type="entry name" value="RB_A"/>
</dbReference>
<dbReference type="Gene3D" id="1.10.472.140">
    <property type="match status" value="1"/>
</dbReference>
<evidence type="ECO:0008006" key="12">
    <source>
        <dbReference type="Google" id="ProtNLM"/>
    </source>
</evidence>
<dbReference type="SUPFAM" id="SSF47954">
    <property type="entry name" value="Cyclin-like"/>
    <property type="match status" value="2"/>
</dbReference>
<dbReference type="GO" id="GO:2000134">
    <property type="term" value="P:negative regulation of G1/S transition of mitotic cell cycle"/>
    <property type="evidence" value="ECO:0007669"/>
    <property type="project" value="TreeGrafter"/>
</dbReference>
<evidence type="ECO:0000256" key="5">
    <source>
        <dbReference type="ARBA" id="ARBA00023163"/>
    </source>
</evidence>
<dbReference type="Pfam" id="PF11934">
    <property type="entry name" value="DUF3452"/>
    <property type="match status" value="1"/>
</dbReference>
<protein>
    <recommendedName>
        <fullName evidence="12">Retinoblastoma-associated protein</fullName>
    </recommendedName>
</protein>
<feature type="domain" description="Retinoblastoma-associated protein A-box" evidence="9">
    <location>
        <begin position="348"/>
        <end position="556"/>
    </location>
</feature>
<dbReference type="EMBL" id="JAFNEN010000325">
    <property type="protein sequence ID" value="KAG8185779.1"/>
    <property type="molecule type" value="Genomic_DNA"/>
</dbReference>
<sequence>MFRAKSDLVPQLSRAFSEGSSEFRNCDSLTELCLKMEAFLKEFEYFCTQLQLSTSVVVKATTCLQNIAPVYLQCGQMVSKTALFICVVFIAVQDAHSSTLDPKQDESNSHPEITVSQLLEAADINIMDFFAVTCFLKKNSTLSENAKQNLIALERKYLIVSALYDKFESMTSEIFHGDYEEPHQGSAPQAQVGGASRLLKNHRALCWMLFLVAKAKVLWHRQELLATFHLLLCCIGEVIRITPSFLLLPPFDGVVAKNESSLTILEVLSNHFRTKFEEVKAVHEGWLHVANELNIGSKFPQIEDLQSIYGQLYAQTGDVDESQFLTRDWHLLPMNSEQSFSPRKNPPASVRRTLDTAEALHTILNSAPDDLSLSLKLCLRNCSGDPTPMIQDFLNQSKLAFIEQFIQAHEGSDRNLAGRRFRLASRYYYLMLDALLKKEAERLSPPEFTSFIQNRIFHKSLLACCLEVTLMSCGSVASVNFTPVPYGRGNQAQGTVFPWILGVFDLEAFHFFKVIESFIRGAPTITMQIINHLKSIEDKILESLAWESNSSVFIGLSGNGCSSCRLKYDSPSSSNFWSPNKDTSQQAPSTPHTCHAVNLFLNKVGRLAYQRLEKLCTDLHVEKEVLANIWTCIEHVLYKKTYLLKDRHLDQLIMCCMFAVSKAMAKDMRFKAIMNCYDLMPHSSVSVYKQVLTQGKKEFIVKFYNTEFFSEMESYVMANFAKKTEGKSSSSTIISQSPLVLSPFYSLPTKKNIFVSPLQPSFKNPNEIIYQKLPSYTFGSLTQSTKMLQDLNGTLNSMSPSMKGKMETKGKKRLQFEDSEDNEQKTILSARKCLKFDQPDGGFVFPKPKSFNPVFKK</sequence>
<feature type="domain" description="Retinoblastoma-associated protein N-terminal" evidence="8">
    <location>
        <begin position="97"/>
        <end position="241"/>
    </location>
</feature>
<evidence type="ECO:0000313" key="10">
    <source>
        <dbReference type="EMBL" id="KAG8185779.1"/>
    </source>
</evidence>
<dbReference type="GO" id="GO:0048667">
    <property type="term" value="P:cell morphogenesis involved in neuron differentiation"/>
    <property type="evidence" value="ECO:0007669"/>
    <property type="project" value="TreeGrafter"/>
</dbReference>
<dbReference type="GO" id="GO:0031175">
    <property type="term" value="P:neuron projection development"/>
    <property type="evidence" value="ECO:0007669"/>
    <property type="project" value="TreeGrafter"/>
</dbReference>
<dbReference type="GO" id="GO:0000977">
    <property type="term" value="F:RNA polymerase II transcription regulatory region sequence-specific DNA binding"/>
    <property type="evidence" value="ECO:0007669"/>
    <property type="project" value="TreeGrafter"/>
</dbReference>
<comment type="caution">
    <text evidence="10">The sequence shown here is derived from an EMBL/GenBank/DDBJ whole genome shotgun (WGS) entry which is preliminary data.</text>
</comment>
<keyword evidence="11" id="KW-1185">Reference proteome</keyword>
<comment type="similarity">
    <text evidence="2">Belongs to the retinoblastoma protein (RB) family.</text>
</comment>
<organism evidence="10 11">
    <name type="scientific">Oedothorax gibbosus</name>
    <dbReference type="NCBI Taxonomy" id="931172"/>
    <lineage>
        <taxon>Eukaryota</taxon>
        <taxon>Metazoa</taxon>
        <taxon>Ecdysozoa</taxon>
        <taxon>Arthropoda</taxon>
        <taxon>Chelicerata</taxon>
        <taxon>Arachnida</taxon>
        <taxon>Araneae</taxon>
        <taxon>Araneomorphae</taxon>
        <taxon>Entelegynae</taxon>
        <taxon>Araneoidea</taxon>
        <taxon>Linyphiidae</taxon>
        <taxon>Erigoninae</taxon>
        <taxon>Oedothorax</taxon>
    </lineage>
</organism>
<evidence type="ECO:0000256" key="3">
    <source>
        <dbReference type="ARBA" id="ARBA00022491"/>
    </source>
</evidence>
<dbReference type="Proteomes" id="UP000827092">
    <property type="component" value="Unassembled WGS sequence"/>
</dbReference>
<keyword evidence="3" id="KW-0678">Repressor</keyword>
<dbReference type="GO" id="GO:0006357">
    <property type="term" value="P:regulation of transcription by RNA polymerase II"/>
    <property type="evidence" value="ECO:0007669"/>
    <property type="project" value="InterPro"/>
</dbReference>
<dbReference type="PANTHER" id="PTHR13742:SF36">
    <property type="entry name" value="RETINOBLASTOMA-ASSOCIATED PROTEIN"/>
    <property type="match status" value="1"/>
</dbReference>
<dbReference type="GO" id="GO:0000785">
    <property type="term" value="C:chromatin"/>
    <property type="evidence" value="ECO:0007669"/>
    <property type="project" value="TreeGrafter"/>
</dbReference>